<dbReference type="SMART" id="SM00028">
    <property type="entry name" value="TPR"/>
    <property type="match status" value="8"/>
</dbReference>
<dbReference type="PANTHER" id="PTHR15704:SF7">
    <property type="entry name" value="SUPERKILLER COMPLEX PROTEIN 3"/>
    <property type="match status" value="1"/>
</dbReference>
<accession>A0A1E4T9L3</accession>
<keyword evidence="2 3" id="KW-0802">TPR repeat</keyword>
<evidence type="ECO:0000256" key="2">
    <source>
        <dbReference type="ARBA" id="ARBA00022803"/>
    </source>
</evidence>
<evidence type="ECO:0000256" key="1">
    <source>
        <dbReference type="ARBA" id="ARBA00022737"/>
    </source>
</evidence>
<dbReference type="PANTHER" id="PTHR15704">
    <property type="entry name" value="SUPERKILLER 3 PROTEIN-RELATED"/>
    <property type="match status" value="1"/>
</dbReference>
<feature type="region of interest" description="Disordered" evidence="4">
    <location>
        <begin position="288"/>
        <end position="333"/>
    </location>
</feature>
<feature type="compositionally biased region" description="Low complexity" evidence="4">
    <location>
        <begin position="288"/>
        <end position="316"/>
    </location>
</feature>
<protein>
    <recommendedName>
        <fullName evidence="7">Superkiller protein 3</fullName>
    </recommendedName>
</protein>
<dbReference type="PROSITE" id="PS50005">
    <property type="entry name" value="TPR"/>
    <property type="match status" value="2"/>
</dbReference>
<dbReference type="InterPro" id="IPR019734">
    <property type="entry name" value="TPR_rpt"/>
</dbReference>
<evidence type="ECO:0000256" key="4">
    <source>
        <dbReference type="SAM" id="MobiDB-lite"/>
    </source>
</evidence>
<keyword evidence="6" id="KW-1185">Reference proteome</keyword>
<keyword evidence="1" id="KW-0677">Repeat</keyword>
<dbReference type="Pfam" id="PF14559">
    <property type="entry name" value="TPR_19"/>
    <property type="match status" value="1"/>
</dbReference>
<dbReference type="InterPro" id="IPR011990">
    <property type="entry name" value="TPR-like_helical_dom_sf"/>
</dbReference>
<evidence type="ECO:0008006" key="7">
    <source>
        <dbReference type="Google" id="ProtNLM"/>
    </source>
</evidence>
<dbReference type="EMBL" id="KV453844">
    <property type="protein sequence ID" value="ODV88421.1"/>
    <property type="molecule type" value="Genomic_DNA"/>
</dbReference>
<name>A0A1E4T9L3_9ASCO</name>
<dbReference type="Gene3D" id="1.25.40.10">
    <property type="entry name" value="Tetratricopeptide repeat domain"/>
    <property type="match status" value="5"/>
</dbReference>
<feature type="repeat" description="TPR" evidence="3">
    <location>
        <begin position="515"/>
        <end position="548"/>
    </location>
</feature>
<sequence length="1317" mass="148132">MSKQLLKNCEKALKAGDFQLAIEIADDVLDDRKDDYLALVFKAKACAELSDTTKARELLDTAIEVDPTKRLAWAGLKDLCIKTNSVDGYLKAIDRLATIEDDDAARIKLVHDAQKFALGLNANDKIKLYRYLIDSMYEYLARPKEVLRTCIDLILEREASANTHPGVSLATSSTAPTSSPDYSKYFDIYISVENDDKLRHEAQAQLLDYKLARFNTADDKQQLKLDCYDLMSHLVLVKFPVQRIWDLYLQWSDAFDVADYDAELLATYVKLFPRAPFTMALHEYTTASDSSKSSSLPPESSYELTPQTTQTTQTDNDSIDGLDDDIEDLDFDDDDDDDPTAFIDVITSCADADSENSNIALMLISSMVDHAQYEDAFERGQKLVRQVKAFQKQYDVYLPRRFAAISMYLGMAAVYYQAPKNHNYAITMFNRAMEVPEAVVRCHRGKALIFRYNKKLQDSQNELSKALEIDRTDAVLVSEVSWNEFLLGLYPSALSFGQEAISLLDSGSYRANIRAEVFYRIGRIQYAMDDLVSAHKYYVKAIKESPSFAATFTHLGVLYDDRLGNKEVAQKCYVKAFELSGAETEAGKRLAKEFALQDEWGLVEVVASRAADALKVLSSDPAELTWAHLALAVACLKRGEYTPAIQFAQSALRTQKDNKEAWISLGEAYLGIGRFIAAKKVFERAYELDSSDLTILYFYGFSCYQLGDLETAETILTRSKQDIYSHLPIASLLVHVYTSLADDYRKRGFHHRALLCVSSACATIEKIDIDIASHTIWSLISRLLDTCLDISTERSAFEGILEPFCKLASSGAKLTKWDATVCIENYESLSLAELFILANIVALEDVKDIKRLAPAYMYNLGRAYIRAYISNRSDENKLVSSVTVIKKALMQSPMDSQFWMVYGLAATFKDAKLAQHAYIRALLYDSRQLGVWPNYALLCIYSGDLELAMKSIEKGQSQDPDDISNWLLKAIVALKKGDHSGCYDIMINVRSLNEFSSDPTEQLLYPISLLQSYPQNDNYLFESAFYLIRQRLKRDSRSVLNHLILALLLEVDGDHSTSLNELLVCEEMFGDGQEHDAVVELVARSATVRVLLALGRYEECVEKGLLLVEQVGDNEIEGAAHILLSTLLSTGLAQVMAGKVSEGIGCFREALVVSEHSALSHKDIIVMLAQVLSKIGEYGMAVDQLLNIFDEEKHIDTSVLLGLLALKTEDVELMEAVEESLDHFNEVSDEKFGVERLRSVLRLRNKQDDLAVWQKAVYLRPWERTAWAHVNDKIAHRYARLTASRTAVSEGQRRVFFRPGDVESWKSLAAAVRAAEN</sequence>
<evidence type="ECO:0000313" key="5">
    <source>
        <dbReference type="EMBL" id="ODV88421.1"/>
    </source>
</evidence>
<gene>
    <name evidence="5" type="ORF">CANCADRAFT_4558</name>
</gene>
<organism evidence="5 6">
    <name type="scientific">Tortispora caseinolytica NRRL Y-17796</name>
    <dbReference type="NCBI Taxonomy" id="767744"/>
    <lineage>
        <taxon>Eukaryota</taxon>
        <taxon>Fungi</taxon>
        <taxon>Dikarya</taxon>
        <taxon>Ascomycota</taxon>
        <taxon>Saccharomycotina</taxon>
        <taxon>Trigonopsidomycetes</taxon>
        <taxon>Trigonopsidales</taxon>
        <taxon>Trigonopsidaceae</taxon>
        <taxon>Tortispora</taxon>
    </lineage>
</organism>
<evidence type="ECO:0000256" key="3">
    <source>
        <dbReference type="PROSITE-ProRule" id="PRU00339"/>
    </source>
</evidence>
<reference evidence="6" key="1">
    <citation type="submission" date="2016-02" db="EMBL/GenBank/DDBJ databases">
        <title>Comparative genomics of biotechnologically important yeasts.</title>
        <authorList>
            <consortium name="DOE Joint Genome Institute"/>
            <person name="Riley R."/>
            <person name="Haridas S."/>
            <person name="Wolfe K.H."/>
            <person name="Lopes M.R."/>
            <person name="Hittinger C.T."/>
            <person name="Goker M."/>
            <person name="Salamov A."/>
            <person name="Wisecaver J."/>
            <person name="Long T.M."/>
            <person name="Aerts A.L."/>
            <person name="Barry K."/>
            <person name="Choi C."/>
            <person name="Clum A."/>
            <person name="Coughlan A.Y."/>
            <person name="Deshpande S."/>
            <person name="Douglass A.P."/>
            <person name="Hanson S.J."/>
            <person name="Klenk H.-P."/>
            <person name="Labutti K."/>
            <person name="Lapidus A."/>
            <person name="Lindquist E."/>
            <person name="Lipzen A."/>
            <person name="Meier-Kolthoff J.P."/>
            <person name="Ohm R.A."/>
            <person name="Otillar R.P."/>
            <person name="Pangilinan J."/>
            <person name="Peng Y."/>
            <person name="Rokas A."/>
            <person name="Rosa C.A."/>
            <person name="Scheuner C."/>
            <person name="Sibirny A.A."/>
            <person name="Slot J.C."/>
            <person name="Stielow J.B."/>
            <person name="Sun H."/>
            <person name="Kurtzman C.P."/>
            <person name="Blackwell M."/>
            <person name="Jeffries T.W."/>
            <person name="Grigoriev I.V."/>
        </authorList>
    </citation>
    <scope>NUCLEOTIDE SEQUENCE [LARGE SCALE GENOMIC DNA]</scope>
    <source>
        <strain evidence="6">NRRL Y-17796</strain>
    </source>
</reference>
<dbReference type="SUPFAM" id="SSF48452">
    <property type="entry name" value="TPR-like"/>
    <property type="match status" value="4"/>
</dbReference>
<feature type="repeat" description="TPR" evidence="3">
    <location>
        <begin position="659"/>
        <end position="692"/>
    </location>
</feature>
<dbReference type="InterPro" id="IPR039226">
    <property type="entry name" value="Ski3/TTC37"/>
</dbReference>
<evidence type="ECO:0000313" key="6">
    <source>
        <dbReference type="Proteomes" id="UP000095023"/>
    </source>
</evidence>
<dbReference type="Pfam" id="PF12895">
    <property type="entry name" value="ANAPC3"/>
    <property type="match status" value="1"/>
</dbReference>
<dbReference type="Proteomes" id="UP000095023">
    <property type="component" value="Unassembled WGS sequence"/>
</dbReference>
<proteinExistence type="predicted"/>
<dbReference type="GO" id="GO:0006401">
    <property type="term" value="P:RNA catabolic process"/>
    <property type="evidence" value="ECO:0007669"/>
    <property type="project" value="InterPro"/>
</dbReference>
<dbReference type="OrthoDB" id="421075at2759"/>
<dbReference type="GO" id="GO:0055087">
    <property type="term" value="C:Ski complex"/>
    <property type="evidence" value="ECO:0007669"/>
    <property type="project" value="InterPro"/>
</dbReference>
<feature type="compositionally biased region" description="Acidic residues" evidence="4">
    <location>
        <begin position="317"/>
        <end position="333"/>
    </location>
</feature>